<dbReference type="EMBL" id="CP031517">
    <property type="protein sequence ID" value="QOS41252.1"/>
    <property type="molecule type" value="Genomic_DNA"/>
</dbReference>
<evidence type="ECO:0000256" key="1">
    <source>
        <dbReference type="ARBA" id="ARBA00001933"/>
    </source>
</evidence>
<dbReference type="InterPro" id="IPR015421">
    <property type="entry name" value="PyrdxlP-dep_Trfase_major"/>
</dbReference>
<dbReference type="Proteomes" id="UP000593591">
    <property type="component" value="Chromosome"/>
</dbReference>
<evidence type="ECO:0000313" key="10">
    <source>
        <dbReference type="Proteomes" id="UP000593591"/>
    </source>
</evidence>
<dbReference type="CDD" id="cd00609">
    <property type="entry name" value="AAT_like"/>
    <property type="match status" value="1"/>
</dbReference>
<feature type="domain" description="Aminotransferase class I/classII large" evidence="6">
    <location>
        <begin position="64"/>
        <end position="421"/>
    </location>
</feature>
<dbReference type="InterPro" id="IPR015422">
    <property type="entry name" value="PyrdxlP-dep_Trfase_small"/>
</dbReference>
<name>A0A840SGM7_9SPIR</name>
<dbReference type="NCBIfam" id="NF006388">
    <property type="entry name" value="PRK08637.1"/>
    <property type="match status" value="1"/>
</dbReference>
<dbReference type="Gene3D" id="3.40.640.10">
    <property type="entry name" value="Type I PLP-dependent aspartate aminotransferase-like (Major domain)"/>
    <property type="match status" value="1"/>
</dbReference>
<evidence type="ECO:0000256" key="4">
    <source>
        <dbReference type="ARBA" id="ARBA00022679"/>
    </source>
</evidence>
<dbReference type="RefSeq" id="WP_184653769.1">
    <property type="nucleotide sequence ID" value="NZ_JACHFR010000005.1"/>
</dbReference>
<keyword evidence="3 7" id="KW-0032">Aminotransferase</keyword>
<dbReference type="SUPFAM" id="SSF53383">
    <property type="entry name" value="PLP-dependent transferases"/>
    <property type="match status" value="1"/>
</dbReference>
<dbReference type="GO" id="GO:0030170">
    <property type="term" value="F:pyridoxal phosphate binding"/>
    <property type="evidence" value="ECO:0007669"/>
    <property type="project" value="InterPro"/>
</dbReference>
<dbReference type="GO" id="GO:0006520">
    <property type="term" value="P:amino acid metabolic process"/>
    <property type="evidence" value="ECO:0007669"/>
    <property type="project" value="InterPro"/>
</dbReference>
<dbReference type="GO" id="GO:0008483">
    <property type="term" value="F:transaminase activity"/>
    <property type="evidence" value="ECO:0007669"/>
    <property type="project" value="UniProtKB-KW"/>
</dbReference>
<organism evidence="7 9">
    <name type="scientific">Treponema rectale</name>
    <dbReference type="NCBI Taxonomy" id="744512"/>
    <lineage>
        <taxon>Bacteria</taxon>
        <taxon>Pseudomonadati</taxon>
        <taxon>Spirochaetota</taxon>
        <taxon>Spirochaetia</taxon>
        <taxon>Spirochaetales</taxon>
        <taxon>Treponemataceae</taxon>
        <taxon>Treponema</taxon>
    </lineage>
</organism>
<dbReference type="PANTHER" id="PTHR46383:SF1">
    <property type="entry name" value="ASPARTATE AMINOTRANSFERASE"/>
    <property type="match status" value="1"/>
</dbReference>
<evidence type="ECO:0000256" key="3">
    <source>
        <dbReference type="ARBA" id="ARBA00022576"/>
    </source>
</evidence>
<dbReference type="PANTHER" id="PTHR46383">
    <property type="entry name" value="ASPARTATE AMINOTRANSFERASE"/>
    <property type="match status" value="1"/>
</dbReference>
<dbReference type="InterPro" id="IPR015424">
    <property type="entry name" value="PyrdxlP-dep_Trfase"/>
</dbReference>
<keyword evidence="4 7" id="KW-0808">Transferase</keyword>
<keyword evidence="5" id="KW-0663">Pyridoxal phosphate</keyword>
<dbReference type="InterPro" id="IPR050596">
    <property type="entry name" value="AspAT/PAT-like"/>
</dbReference>
<comment type="cofactor">
    <cofactor evidence="1">
        <name>pyridoxal 5'-phosphate</name>
        <dbReference type="ChEBI" id="CHEBI:597326"/>
    </cofactor>
</comment>
<evidence type="ECO:0000256" key="5">
    <source>
        <dbReference type="ARBA" id="ARBA00022898"/>
    </source>
</evidence>
<reference evidence="8 10" key="1">
    <citation type="submission" date="2018-08" db="EMBL/GenBank/DDBJ databases">
        <title>The first complete genome of Treponema rectale (CHPAT), a commensal spirochete of the bovine rectum.</title>
        <authorList>
            <person name="Staton G.J."/>
            <person name="Clegg S.R."/>
            <person name="Carter S.D."/>
            <person name="Radford A.D."/>
            <person name="Darby A."/>
            <person name="Hall N."/>
            <person name="Birtles R.J."/>
            <person name="Evans N.J."/>
        </authorList>
    </citation>
    <scope>NUCLEOTIDE SEQUENCE [LARGE SCALE GENOMIC DNA]</scope>
    <source>
        <strain evidence="8 10">CHPA</strain>
    </source>
</reference>
<evidence type="ECO:0000313" key="9">
    <source>
        <dbReference type="Proteomes" id="UP000578697"/>
    </source>
</evidence>
<dbReference type="EMBL" id="JACHFR010000005">
    <property type="protein sequence ID" value="MBB5220064.1"/>
    <property type="molecule type" value="Genomic_DNA"/>
</dbReference>
<reference evidence="7 9" key="2">
    <citation type="submission" date="2020-08" db="EMBL/GenBank/DDBJ databases">
        <title>Genomic Encyclopedia of Type Strains, Phase IV (KMG-IV): sequencing the most valuable type-strain genomes for metagenomic binning, comparative biology and taxonomic classification.</title>
        <authorList>
            <person name="Goeker M."/>
        </authorList>
    </citation>
    <scope>NUCLEOTIDE SEQUENCE [LARGE SCALE GENOMIC DNA]</scope>
    <source>
        <strain evidence="7 9">DSM 103679</strain>
    </source>
</reference>
<evidence type="ECO:0000259" key="6">
    <source>
        <dbReference type="Pfam" id="PF00155"/>
    </source>
</evidence>
<comment type="similarity">
    <text evidence="2">Belongs to the class-I pyridoxal-phosphate-dependent aminotransferase family.</text>
</comment>
<evidence type="ECO:0000256" key="2">
    <source>
        <dbReference type="ARBA" id="ARBA00007441"/>
    </source>
</evidence>
<dbReference type="KEGG" id="trc:DYE49_09190"/>
<sequence length="431" mass="47371">MMNPLAQELNDLLAGTTPGELLSDLGQRLYFPKGIIAQSGEAKKLGKVANGTIGMTVINGKPAILPSVRKYAPELQSGELVAYAPTAGNPDLRALWKEEMLKKNPGLEGKSVSLPVLVPGLTAGISYLADLFLDETKGLVAADPSWDNYVLIAGARRNAPFVQFQIFKDGKFNVDGLEECLRKQAETGSVRVILNFPQNPSGYSPTKSEAARIVSIIKDLAEKGTKVMVWCDDAYFGLNYENDIYPQSLFAELCDLHENVLAAKIDGPTKEDFAWGFRCGFITFGGKNLTDTHYDALVKKLMAAIRSSVSCASTPPQSMIFKAYRDGDIQTEKIEFRKVLEARYKLVKKFVTSHKSTAISPLPFNSGYFMAFHLDTVDAEELRQKLLTEKGIGTISIDSHTLRVAFSSLDEEKIETVYQAIYDTADELAKA</sequence>
<accession>A0A840SGM7</accession>
<dbReference type="Gene3D" id="3.90.1150.10">
    <property type="entry name" value="Aspartate Aminotransferase, domain 1"/>
    <property type="match status" value="1"/>
</dbReference>
<dbReference type="InterPro" id="IPR004839">
    <property type="entry name" value="Aminotransferase_I/II_large"/>
</dbReference>
<proteinExistence type="inferred from homology"/>
<keyword evidence="9" id="KW-1185">Reference proteome</keyword>
<protein>
    <submittedName>
        <fullName evidence="8">Aminotransferase class I/II-fold pyridoxal phosphate-dependent enzyme</fullName>
    </submittedName>
    <submittedName>
        <fullName evidence="7">Aspartate/methionine/tyrosine aminotransferase</fullName>
    </submittedName>
</protein>
<evidence type="ECO:0000313" key="7">
    <source>
        <dbReference type="EMBL" id="MBB5220064.1"/>
    </source>
</evidence>
<dbReference type="AlphaFoldDB" id="A0A840SGM7"/>
<gene>
    <name evidence="8" type="ORF">DYE49_09190</name>
    <name evidence="7" type="ORF">HNP77_002454</name>
</gene>
<evidence type="ECO:0000313" key="8">
    <source>
        <dbReference type="EMBL" id="QOS41252.1"/>
    </source>
</evidence>
<dbReference type="Pfam" id="PF00155">
    <property type="entry name" value="Aminotran_1_2"/>
    <property type="match status" value="1"/>
</dbReference>
<dbReference type="Proteomes" id="UP000578697">
    <property type="component" value="Unassembled WGS sequence"/>
</dbReference>